<name>A0A3Q0J300_DIACI</name>
<evidence type="ECO:0000313" key="3">
    <source>
        <dbReference type="Proteomes" id="UP000079169"/>
    </source>
</evidence>
<sequence>MRGREKSEDLLNREDLDLQEFQCEFCNGCKICQLRNLYKSQLKPVTSGVEKESNKMKYTEQIIKINTTTDRGVNINHNKNYDNEQHVKYMIKHNPSKKLKTSHEPCLIEKNKHDKIPHGMLTRKNIGNTAHVRYNRELSIRNEDTTSVKMNRLDTQMNNVITKIKQMTPTPIKPSHPRINNEHRTLQSQMGHNKFKPKVQFIDSKKIAPLSDSNSLKLRQVHHVEPKSKVEISYEKRHDQFVKRKELTGLKLKVEHEPVATRILTFKPEINVTEIEKELQVTRSKLNEKINQFCLIKTHRDRTGKYLHSYKTRLQSAIKLNQNKFFREKYEECELNSCSTTDVTDGGSHRITDVTDGGSHRITDVTDGGSHRITDVTDSGSHRITDVTDGGSHRITDVTYGGSHRITDVTDGESHRITDVTDGGSHRITDVTYGGSHRITDVTDGGSHRITDVTDGESHRITDVTDNGSYVTHDIKSVEHKKAARNRIEEYVTHDIKSVEHKKAARNRIEEYVTHDIKSVEHKKAARNRIEEYVTHDIKSVEHKKAARNRIEEYVTHDIKSVEHKKAARNRIEEYVTHDIKSVEHKKAARNRIEEYVTHDIKSVEHKKAARNRIEEYVTHDIKSVEHKKAARNRIEEYVTHDIKSVEHKKAARNRIEEYVTHDIKSVEHKKAARNRIEEYVTHDIKSVEHKKAARNRIEEYVTHDIKSVEHKKAARNRIEEYVTHDIKSVEHKKAARNRIEEYVTHDIKSVEHKKAARNRIEEYVTHDIKSVEHKKAARNRIEEYVTHDIKSVEHKKAARNRIEEYVTHDIKSVEHKKAARNRIEEYVTHDIKSVEHKKAARNRIEEYVTHDIKSVEHKKAARNRIEEYVTHDIKSVEHKKAARNRIEEYVTHDIKSVEHKKAARNRIEEYVTHDIKSVEQKKAARNQIEEYVTHDIKSVEQKKAARNQIEEYVTHDIKSVEHKKAARNQIEEYVRKRVCKEDNTRSKQLKRCLQLSNKPLEKDFFSKRIEKYKNEYSRMNESIKDNVKLINKYTAGANCNFGIAVEQDQVTNMKSTIHVGEIANTVTLISLQDNGSSFKWTFLTSWSYWRTSKAVAKQFLSTWNMMKRSFCANLTDVTYGGSHRITDVTDGGSHRITDVTDGGCHRITDVTYGGSHRITDVTDGESHRITDVTDGGSHRITDVTDGGFNKTDVFYHRTSEPYQTKDKVKHEKYDQDIKENDQNQICMKKHDQDKTSMKKCDPVNIGMKKNNHRIQENQETRNVKGHFSRENDNNIGSPDTTRRCVKIKENVVADPINTRVLREEAGTEDKDPTRRNNKLVESSVTRHEPVANLRGRKDVATYIAPMKHIERKLNEITQSHDVNYEQTGGGDVSKVNMSAEHPARKLNMTDNGQMKIRGEEEYGLSGDKVFTLVDQIKQLFGSIRLHKKIDQSSSEQNTRVTMTTSKQSDCIRLKLNRVLLKESESDGKIFRRRRQVKQNMRQHCRRNFNYEKMVRETFMHPCGGLLNSRTTITARDNNNPHGKDNIEKQ</sequence>
<reference evidence="4" key="1">
    <citation type="submission" date="2025-08" db="UniProtKB">
        <authorList>
            <consortium name="RefSeq"/>
        </authorList>
    </citation>
    <scope>IDENTIFICATION</scope>
</reference>
<evidence type="ECO:0000313" key="4">
    <source>
        <dbReference type="RefSeq" id="XP_026681328.1"/>
    </source>
</evidence>
<organism evidence="3 4">
    <name type="scientific">Diaphorina citri</name>
    <name type="common">Asian citrus psyllid</name>
    <dbReference type="NCBI Taxonomy" id="121845"/>
    <lineage>
        <taxon>Eukaryota</taxon>
        <taxon>Metazoa</taxon>
        <taxon>Ecdysozoa</taxon>
        <taxon>Arthropoda</taxon>
        <taxon>Hexapoda</taxon>
        <taxon>Insecta</taxon>
        <taxon>Pterygota</taxon>
        <taxon>Neoptera</taxon>
        <taxon>Paraneoptera</taxon>
        <taxon>Hemiptera</taxon>
        <taxon>Sternorrhyncha</taxon>
        <taxon>Psylloidea</taxon>
        <taxon>Psyllidae</taxon>
        <taxon>Diaphorininae</taxon>
        <taxon>Diaphorina</taxon>
    </lineage>
</organism>
<evidence type="ECO:0000256" key="1">
    <source>
        <dbReference type="SAM" id="Coils"/>
    </source>
</evidence>
<proteinExistence type="predicted"/>
<feature type="compositionally biased region" description="Basic and acidic residues" evidence="2">
    <location>
        <begin position="347"/>
        <end position="390"/>
    </location>
</feature>
<feature type="coiled-coil region" evidence="1">
    <location>
        <begin position="964"/>
        <end position="1023"/>
    </location>
</feature>
<dbReference type="KEGG" id="dci:103511905"/>
<feature type="compositionally biased region" description="Basic and acidic residues" evidence="2">
    <location>
        <begin position="1302"/>
        <end position="1315"/>
    </location>
</feature>
<dbReference type="STRING" id="121845.A0A3Q0J300"/>
<protein>
    <submittedName>
        <fullName evidence="4">Uncharacterized protein LOC103511905</fullName>
    </submittedName>
</protein>
<keyword evidence="3" id="KW-1185">Reference proteome</keyword>
<feature type="region of interest" description="Disordered" evidence="2">
    <location>
        <begin position="339"/>
        <end position="390"/>
    </location>
</feature>
<dbReference type="PaxDb" id="121845-A0A3Q0J300"/>
<evidence type="ECO:0000256" key="2">
    <source>
        <dbReference type="SAM" id="MobiDB-lite"/>
    </source>
</evidence>
<accession>A0A3Q0J300</accession>
<dbReference type="RefSeq" id="XP_026681328.1">
    <property type="nucleotide sequence ID" value="XM_026825527.1"/>
</dbReference>
<gene>
    <name evidence="4" type="primary">LOC103511905</name>
</gene>
<dbReference type="GeneID" id="103511905"/>
<keyword evidence="1" id="KW-0175">Coiled coil</keyword>
<feature type="region of interest" description="Disordered" evidence="2">
    <location>
        <begin position="1302"/>
        <end position="1327"/>
    </location>
</feature>
<dbReference type="Proteomes" id="UP000079169">
    <property type="component" value="Unplaced"/>
</dbReference>